<sequence length="94" mass="10272">MKISPVGVGALYVEIFRCRGSGSALAQENSRRDALKRASTRTTRPPGPESTSFYYGIIGLLPLDKQQLWQLILFQLNQSSSASLTLKSRNASLG</sequence>
<dbReference type="Proteomes" id="UP001597641">
    <property type="component" value="Unassembled WGS sequence"/>
</dbReference>
<name>A0ABW6C4I8_9BACT</name>
<evidence type="ECO:0000313" key="3">
    <source>
        <dbReference type="Proteomes" id="UP001597641"/>
    </source>
</evidence>
<comment type="caution">
    <text evidence="2">The sequence shown here is derived from an EMBL/GenBank/DDBJ whole genome shotgun (WGS) entry which is preliminary data.</text>
</comment>
<protein>
    <submittedName>
        <fullName evidence="2">Uncharacterized protein</fullName>
    </submittedName>
</protein>
<evidence type="ECO:0000256" key="1">
    <source>
        <dbReference type="SAM" id="MobiDB-lite"/>
    </source>
</evidence>
<proteinExistence type="predicted"/>
<gene>
    <name evidence="2" type="ORF">ACFS7Z_24060</name>
</gene>
<feature type="region of interest" description="Disordered" evidence="1">
    <location>
        <begin position="29"/>
        <end position="48"/>
    </location>
</feature>
<organism evidence="2 3">
    <name type="scientific">Pontibacter toksunensis</name>
    <dbReference type="NCBI Taxonomy" id="1332631"/>
    <lineage>
        <taxon>Bacteria</taxon>
        <taxon>Pseudomonadati</taxon>
        <taxon>Bacteroidota</taxon>
        <taxon>Cytophagia</taxon>
        <taxon>Cytophagales</taxon>
        <taxon>Hymenobacteraceae</taxon>
        <taxon>Pontibacter</taxon>
    </lineage>
</organism>
<keyword evidence="3" id="KW-1185">Reference proteome</keyword>
<reference evidence="3" key="1">
    <citation type="journal article" date="2019" name="Int. J. Syst. Evol. Microbiol.">
        <title>The Global Catalogue of Microorganisms (GCM) 10K type strain sequencing project: providing services to taxonomists for standard genome sequencing and annotation.</title>
        <authorList>
            <consortium name="The Broad Institute Genomics Platform"/>
            <consortium name="The Broad Institute Genome Sequencing Center for Infectious Disease"/>
            <person name="Wu L."/>
            <person name="Ma J."/>
        </authorList>
    </citation>
    <scope>NUCLEOTIDE SEQUENCE [LARGE SCALE GENOMIC DNA]</scope>
    <source>
        <strain evidence="3">KCTC 23984</strain>
    </source>
</reference>
<dbReference type="RefSeq" id="WP_377490879.1">
    <property type="nucleotide sequence ID" value="NZ_JBHUOX010000030.1"/>
</dbReference>
<dbReference type="EMBL" id="JBHUOX010000030">
    <property type="protein sequence ID" value="MFD3003454.1"/>
    <property type="molecule type" value="Genomic_DNA"/>
</dbReference>
<evidence type="ECO:0000313" key="2">
    <source>
        <dbReference type="EMBL" id="MFD3003454.1"/>
    </source>
</evidence>
<accession>A0ABW6C4I8</accession>